<keyword evidence="1" id="KW-0812">Transmembrane</keyword>
<reference evidence="2 3" key="1">
    <citation type="submission" date="2018-06" db="EMBL/GenBank/DDBJ databases">
        <title>Comparative genomics reveals the genomic features of Rhizophagus irregularis, R. cerebriforme, R. diaphanum and Gigaspora rosea, and their symbiotic lifestyle signature.</title>
        <authorList>
            <person name="Morin E."/>
            <person name="San Clemente H."/>
            <person name="Chen E.C.H."/>
            <person name="De La Providencia I."/>
            <person name="Hainaut M."/>
            <person name="Kuo A."/>
            <person name="Kohler A."/>
            <person name="Murat C."/>
            <person name="Tang N."/>
            <person name="Roy S."/>
            <person name="Loubradou J."/>
            <person name="Henrissat B."/>
            <person name="Grigoriev I.V."/>
            <person name="Corradi N."/>
            <person name="Roux C."/>
            <person name="Martin F.M."/>
        </authorList>
    </citation>
    <scope>NUCLEOTIDE SEQUENCE [LARGE SCALE GENOMIC DNA]</scope>
    <source>
        <strain evidence="2 3">DAOM 227022</strain>
    </source>
</reference>
<name>A0A397TIW4_9GLOM</name>
<feature type="transmembrane region" description="Helical" evidence="1">
    <location>
        <begin position="13"/>
        <end position="32"/>
    </location>
</feature>
<gene>
    <name evidence="2" type="ORF">C1645_751065</name>
</gene>
<proteinExistence type="predicted"/>
<accession>A0A397TIW4</accession>
<keyword evidence="1" id="KW-0472">Membrane</keyword>
<protein>
    <submittedName>
        <fullName evidence="2">Uncharacterized protein</fullName>
    </submittedName>
</protein>
<evidence type="ECO:0000313" key="3">
    <source>
        <dbReference type="Proteomes" id="UP000265703"/>
    </source>
</evidence>
<feature type="transmembrane region" description="Helical" evidence="1">
    <location>
        <begin position="53"/>
        <end position="71"/>
    </location>
</feature>
<dbReference type="EMBL" id="QKYT01000023">
    <property type="protein sequence ID" value="RIA97892.1"/>
    <property type="molecule type" value="Genomic_DNA"/>
</dbReference>
<dbReference type="Proteomes" id="UP000265703">
    <property type="component" value="Unassembled WGS sequence"/>
</dbReference>
<organism evidence="2 3">
    <name type="scientific">Glomus cerebriforme</name>
    <dbReference type="NCBI Taxonomy" id="658196"/>
    <lineage>
        <taxon>Eukaryota</taxon>
        <taxon>Fungi</taxon>
        <taxon>Fungi incertae sedis</taxon>
        <taxon>Mucoromycota</taxon>
        <taxon>Glomeromycotina</taxon>
        <taxon>Glomeromycetes</taxon>
        <taxon>Glomerales</taxon>
        <taxon>Glomeraceae</taxon>
        <taxon>Glomus</taxon>
    </lineage>
</organism>
<sequence>MIFPYYQMKKNNLYIRIIYNSYVKLCFLYQILYYLEIKKPGVKNLIVIKIKRAIILILEYSILQIICLLLNS</sequence>
<comment type="caution">
    <text evidence="2">The sequence shown here is derived from an EMBL/GenBank/DDBJ whole genome shotgun (WGS) entry which is preliminary data.</text>
</comment>
<keyword evidence="3" id="KW-1185">Reference proteome</keyword>
<dbReference type="AlphaFoldDB" id="A0A397TIW4"/>
<evidence type="ECO:0000313" key="2">
    <source>
        <dbReference type="EMBL" id="RIA97892.1"/>
    </source>
</evidence>
<keyword evidence="1" id="KW-1133">Transmembrane helix</keyword>
<evidence type="ECO:0000256" key="1">
    <source>
        <dbReference type="SAM" id="Phobius"/>
    </source>
</evidence>